<feature type="compositionally biased region" description="Low complexity" evidence="1">
    <location>
        <begin position="100"/>
        <end position="111"/>
    </location>
</feature>
<keyword evidence="3" id="KW-1185">Reference proteome</keyword>
<gene>
    <name evidence="2" type="ORF">EYF80_024217</name>
</gene>
<sequence>MAPARCRSDCRLRENCAALYLLMTTRLMSPRRHSKVLSTVDTTRLRWYSLSCSQAGFANTEEGKQEAVSPSTTAPEKAVSTPRRNTTTPRRNRFLQPGLSMQQSSAQPSSACPIPRSSPE</sequence>
<feature type="region of interest" description="Disordered" evidence="1">
    <location>
        <begin position="59"/>
        <end position="120"/>
    </location>
</feature>
<dbReference type="EMBL" id="SRLO01000233">
    <property type="protein sequence ID" value="TNN65539.1"/>
    <property type="molecule type" value="Genomic_DNA"/>
</dbReference>
<evidence type="ECO:0000313" key="2">
    <source>
        <dbReference type="EMBL" id="TNN65539.1"/>
    </source>
</evidence>
<organism evidence="2 3">
    <name type="scientific">Liparis tanakae</name>
    <name type="common">Tanaka's snailfish</name>
    <dbReference type="NCBI Taxonomy" id="230148"/>
    <lineage>
        <taxon>Eukaryota</taxon>
        <taxon>Metazoa</taxon>
        <taxon>Chordata</taxon>
        <taxon>Craniata</taxon>
        <taxon>Vertebrata</taxon>
        <taxon>Euteleostomi</taxon>
        <taxon>Actinopterygii</taxon>
        <taxon>Neopterygii</taxon>
        <taxon>Teleostei</taxon>
        <taxon>Neoteleostei</taxon>
        <taxon>Acanthomorphata</taxon>
        <taxon>Eupercaria</taxon>
        <taxon>Perciformes</taxon>
        <taxon>Cottioidei</taxon>
        <taxon>Cottales</taxon>
        <taxon>Liparidae</taxon>
        <taxon>Liparis</taxon>
    </lineage>
</organism>
<dbReference type="Proteomes" id="UP000314294">
    <property type="component" value="Unassembled WGS sequence"/>
</dbReference>
<protein>
    <submittedName>
        <fullName evidence="2">Uncharacterized protein</fullName>
    </submittedName>
</protein>
<reference evidence="2 3" key="1">
    <citation type="submission" date="2019-03" db="EMBL/GenBank/DDBJ databases">
        <title>First draft genome of Liparis tanakae, snailfish: a comprehensive survey of snailfish specific genes.</title>
        <authorList>
            <person name="Kim W."/>
            <person name="Song I."/>
            <person name="Jeong J.-H."/>
            <person name="Kim D."/>
            <person name="Kim S."/>
            <person name="Ryu S."/>
            <person name="Song J.Y."/>
            <person name="Lee S.K."/>
        </authorList>
    </citation>
    <scope>NUCLEOTIDE SEQUENCE [LARGE SCALE GENOMIC DNA]</scope>
    <source>
        <tissue evidence="2">Muscle</tissue>
    </source>
</reference>
<accession>A0A4Z2HI05</accession>
<comment type="caution">
    <text evidence="2">The sequence shown here is derived from an EMBL/GenBank/DDBJ whole genome shotgun (WGS) entry which is preliminary data.</text>
</comment>
<name>A0A4Z2HI05_9TELE</name>
<evidence type="ECO:0000256" key="1">
    <source>
        <dbReference type="SAM" id="MobiDB-lite"/>
    </source>
</evidence>
<dbReference type="AlphaFoldDB" id="A0A4Z2HI05"/>
<proteinExistence type="predicted"/>
<evidence type="ECO:0000313" key="3">
    <source>
        <dbReference type="Proteomes" id="UP000314294"/>
    </source>
</evidence>